<dbReference type="AlphaFoldDB" id="A0AAW2CED2"/>
<dbReference type="GO" id="GO:0003824">
    <property type="term" value="F:catalytic activity"/>
    <property type="evidence" value="ECO:0007669"/>
    <property type="project" value="InterPro"/>
</dbReference>
<gene>
    <name evidence="2" type="ORF">SO802_020403</name>
</gene>
<dbReference type="Proteomes" id="UP001459277">
    <property type="component" value="Unassembled WGS sequence"/>
</dbReference>
<dbReference type="Gene3D" id="3.60.10.10">
    <property type="entry name" value="Endonuclease/exonuclease/phosphatase"/>
    <property type="match status" value="1"/>
</dbReference>
<evidence type="ECO:0000313" key="3">
    <source>
        <dbReference type="Proteomes" id="UP001459277"/>
    </source>
</evidence>
<proteinExistence type="predicted"/>
<dbReference type="PANTHER" id="PTHR33710:SF62">
    <property type="entry name" value="DUF4283 DOMAIN PROTEIN"/>
    <property type="match status" value="1"/>
</dbReference>
<dbReference type="InterPro" id="IPR036691">
    <property type="entry name" value="Endo/exonu/phosph_ase_sf"/>
</dbReference>
<dbReference type="PANTHER" id="PTHR33710">
    <property type="entry name" value="BNAC02G09200D PROTEIN"/>
    <property type="match status" value="1"/>
</dbReference>
<evidence type="ECO:0000313" key="2">
    <source>
        <dbReference type="EMBL" id="KAK9995717.1"/>
    </source>
</evidence>
<dbReference type="SUPFAM" id="SSF56219">
    <property type="entry name" value="DNase I-like"/>
    <property type="match status" value="1"/>
</dbReference>
<feature type="domain" description="Endonuclease/exonuclease/phosphatase" evidence="1">
    <location>
        <begin position="19"/>
        <end position="181"/>
    </location>
</feature>
<organism evidence="2 3">
    <name type="scientific">Lithocarpus litseifolius</name>
    <dbReference type="NCBI Taxonomy" id="425828"/>
    <lineage>
        <taxon>Eukaryota</taxon>
        <taxon>Viridiplantae</taxon>
        <taxon>Streptophyta</taxon>
        <taxon>Embryophyta</taxon>
        <taxon>Tracheophyta</taxon>
        <taxon>Spermatophyta</taxon>
        <taxon>Magnoliopsida</taxon>
        <taxon>eudicotyledons</taxon>
        <taxon>Gunneridae</taxon>
        <taxon>Pentapetalae</taxon>
        <taxon>rosids</taxon>
        <taxon>fabids</taxon>
        <taxon>Fagales</taxon>
        <taxon>Fagaceae</taxon>
        <taxon>Lithocarpus</taxon>
    </lineage>
</organism>
<evidence type="ECO:0000259" key="1">
    <source>
        <dbReference type="Pfam" id="PF03372"/>
    </source>
</evidence>
<dbReference type="EMBL" id="JAZDWU010000007">
    <property type="protein sequence ID" value="KAK9995717.1"/>
    <property type="molecule type" value="Genomic_DNA"/>
</dbReference>
<reference evidence="2 3" key="1">
    <citation type="submission" date="2024-01" db="EMBL/GenBank/DDBJ databases">
        <title>A telomere-to-telomere, gap-free genome of sweet tea (Lithocarpus litseifolius).</title>
        <authorList>
            <person name="Zhou J."/>
        </authorList>
    </citation>
    <scope>NUCLEOTIDE SEQUENCE [LARGE SCALE GENOMIC DNA]</scope>
    <source>
        <strain evidence="2">Zhou-2022a</strain>
        <tissue evidence="2">Leaf</tissue>
    </source>
</reference>
<name>A0AAW2CED2_9ROSI</name>
<protein>
    <recommendedName>
        <fullName evidence="1">Endonuclease/exonuclease/phosphatase domain-containing protein</fullName>
    </recommendedName>
</protein>
<dbReference type="Pfam" id="PF03372">
    <property type="entry name" value="Exo_endo_phos"/>
    <property type="match status" value="1"/>
</dbReference>
<accession>A0AAW2CED2</accession>
<sequence length="223" mass="25779">MKSIKTKLGFDGMLAVSCNGRRGGLALLWREGVTVDTQTYSPNHIDVAVHTQSSPIWRLTGIYGHPEEERKLDTWRLMRHLHARASLPWVCLGDFNELLASNEKNGGNMRSLAPMAEFRHTLLHYGLVDMGFSGYRFTWRNRRPGAAFVEERLDRAVATSEWCEIFPRAKVSHLSVSYSDHDPIMLDTAPPTQSRRRRQKIQRFEEKWATHTDCERIIQESWN</sequence>
<comment type="caution">
    <text evidence="2">The sequence shown here is derived from an EMBL/GenBank/DDBJ whole genome shotgun (WGS) entry which is preliminary data.</text>
</comment>
<keyword evidence="3" id="KW-1185">Reference proteome</keyword>
<dbReference type="InterPro" id="IPR005135">
    <property type="entry name" value="Endo/exonuclease/phosphatase"/>
</dbReference>